<evidence type="ECO:0000313" key="2">
    <source>
        <dbReference type="Proteomes" id="UP001162162"/>
    </source>
</evidence>
<comment type="caution">
    <text evidence="1">The sequence shown here is derived from an EMBL/GenBank/DDBJ whole genome shotgun (WGS) entry which is preliminary data.</text>
</comment>
<name>A0AAV8YXW1_9CUCU</name>
<dbReference type="EMBL" id="JAPWTK010000034">
    <property type="protein sequence ID" value="KAJ8956033.1"/>
    <property type="molecule type" value="Genomic_DNA"/>
</dbReference>
<dbReference type="Proteomes" id="UP001162162">
    <property type="component" value="Unassembled WGS sequence"/>
</dbReference>
<reference evidence="1" key="1">
    <citation type="journal article" date="2023" name="Insect Mol. Biol.">
        <title>Genome sequencing provides insights into the evolution of gene families encoding plant cell wall-degrading enzymes in longhorned beetles.</title>
        <authorList>
            <person name="Shin N.R."/>
            <person name="Okamura Y."/>
            <person name="Kirsch R."/>
            <person name="Pauchet Y."/>
        </authorList>
    </citation>
    <scope>NUCLEOTIDE SEQUENCE</scope>
    <source>
        <strain evidence="1">AMC_N1</strain>
    </source>
</reference>
<evidence type="ECO:0000313" key="1">
    <source>
        <dbReference type="EMBL" id="KAJ8956033.1"/>
    </source>
</evidence>
<gene>
    <name evidence="1" type="ORF">NQ318_006309</name>
</gene>
<accession>A0AAV8YXW1</accession>
<sequence>MNSSTAMRNGTTISSIVWLPKEVILKETILNSSCELHFSIVFFKITSMGSHTTLEPVLPFLIALLEFSTGIAFSWPLLSEFNEEQNRVSLEIYFRNGKRINGICIYSMRAAYEDFREVFPDAVIHSDHSSRSVKRFLPASPVGSINRK</sequence>
<organism evidence="1 2">
    <name type="scientific">Aromia moschata</name>
    <dbReference type="NCBI Taxonomy" id="1265417"/>
    <lineage>
        <taxon>Eukaryota</taxon>
        <taxon>Metazoa</taxon>
        <taxon>Ecdysozoa</taxon>
        <taxon>Arthropoda</taxon>
        <taxon>Hexapoda</taxon>
        <taxon>Insecta</taxon>
        <taxon>Pterygota</taxon>
        <taxon>Neoptera</taxon>
        <taxon>Endopterygota</taxon>
        <taxon>Coleoptera</taxon>
        <taxon>Polyphaga</taxon>
        <taxon>Cucujiformia</taxon>
        <taxon>Chrysomeloidea</taxon>
        <taxon>Cerambycidae</taxon>
        <taxon>Cerambycinae</taxon>
        <taxon>Callichromatini</taxon>
        <taxon>Aromia</taxon>
    </lineage>
</organism>
<protein>
    <submittedName>
        <fullName evidence="1">Uncharacterized protein</fullName>
    </submittedName>
</protein>
<proteinExistence type="predicted"/>
<keyword evidence="2" id="KW-1185">Reference proteome</keyword>
<dbReference type="AlphaFoldDB" id="A0AAV8YXW1"/>